<evidence type="ECO:0000313" key="3">
    <source>
        <dbReference type="Proteomes" id="UP001642540"/>
    </source>
</evidence>
<accession>A0ABP1RD58</accession>
<dbReference type="PROSITE" id="PS50280">
    <property type="entry name" value="SET"/>
    <property type="match status" value="1"/>
</dbReference>
<proteinExistence type="predicted"/>
<dbReference type="Proteomes" id="UP001642540">
    <property type="component" value="Unassembled WGS sequence"/>
</dbReference>
<organism evidence="2 3">
    <name type="scientific">Orchesella dallaii</name>
    <dbReference type="NCBI Taxonomy" id="48710"/>
    <lineage>
        <taxon>Eukaryota</taxon>
        <taxon>Metazoa</taxon>
        <taxon>Ecdysozoa</taxon>
        <taxon>Arthropoda</taxon>
        <taxon>Hexapoda</taxon>
        <taxon>Collembola</taxon>
        <taxon>Entomobryomorpha</taxon>
        <taxon>Entomobryoidea</taxon>
        <taxon>Orchesellidae</taxon>
        <taxon>Orchesellinae</taxon>
        <taxon>Orchesella</taxon>
    </lineage>
</organism>
<sequence>MDSASSSGIEDGDDEINSLYFEIRYSSDFGRYLVAKEDIDEKTLLLSEKPLVYGPTDDKELATDTVFIFCLACCKQIFPGEVDSGQTSNGDANPKISENNLYNCSRCGWPVCDSMCERTPIHSENECKIFSHLHIPYPPPHKWLMYKSVILLRLLLLMKREPALWQDFLEKLEHHTDTRKNKANCVRADEVVLENLQYFIQSMKEKEVSRKIARKYRLPFSQDKDVLQRLIGVLNVNAFCANNLITKRIARCMFRTGSLFAHSCAPNCSWSIEISLFDKKPRRRPKNGSVILPKVTPQIQVYSAIPIKKGEIITIPYSTRHIFFGTLKRQISMESVGHFICKCRRCMDATELGTFMSSIRCFKCEIGFLLSSDPTSDDAQWICDNCECASICSVGKVVYFVTKIQDQIDRVESKDLEWFDEQRELQVLFDKYYGKELHENHYLLHEISTKLVDLLEDRLNEHEDEEVQNTLQTRFAFHVKYLLKLANVILPGFNNYQEQLKSYVEEIQNIEIVQVEANTD</sequence>
<dbReference type="InterPro" id="IPR001214">
    <property type="entry name" value="SET_dom"/>
</dbReference>
<dbReference type="Gene3D" id="6.10.140.2220">
    <property type="match status" value="1"/>
</dbReference>
<dbReference type="EMBL" id="CAXLJM020000068">
    <property type="protein sequence ID" value="CAL8122576.1"/>
    <property type="molecule type" value="Genomic_DNA"/>
</dbReference>
<gene>
    <name evidence="2" type="ORF">ODALV1_LOCUS19869</name>
</gene>
<dbReference type="Pfam" id="PF00856">
    <property type="entry name" value="SET"/>
    <property type="match status" value="1"/>
</dbReference>
<feature type="domain" description="SET" evidence="1">
    <location>
        <begin position="19"/>
        <end position="318"/>
    </location>
</feature>
<comment type="caution">
    <text evidence="2">The sequence shown here is derived from an EMBL/GenBank/DDBJ whole genome shotgun (WGS) entry which is preliminary data.</text>
</comment>
<name>A0ABP1RD58_9HEXA</name>
<dbReference type="PANTHER" id="PTHR46455">
    <property type="entry name" value="SET AND MYND DOMAIN CONTAINING, ARTHROPOD-SPECIFIC, MEMBER 4, ISOFORM A"/>
    <property type="match status" value="1"/>
</dbReference>
<dbReference type="SUPFAM" id="SSF82199">
    <property type="entry name" value="SET domain"/>
    <property type="match status" value="1"/>
</dbReference>
<dbReference type="PANTHER" id="PTHR46455:SF5">
    <property type="entry name" value="SET AND MYND DOMAIN CONTAINING, ARTHROPOD-SPECIFIC, MEMBER 4, ISOFORM A"/>
    <property type="match status" value="1"/>
</dbReference>
<dbReference type="InterPro" id="IPR053010">
    <property type="entry name" value="SET_SmydA-8"/>
</dbReference>
<keyword evidence="3" id="KW-1185">Reference proteome</keyword>
<dbReference type="InterPro" id="IPR046341">
    <property type="entry name" value="SET_dom_sf"/>
</dbReference>
<evidence type="ECO:0000313" key="2">
    <source>
        <dbReference type="EMBL" id="CAL8122576.1"/>
    </source>
</evidence>
<evidence type="ECO:0000259" key="1">
    <source>
        <dbReference type="PROSITE" id="PS50280"/>
    </source>
</evidence>
<dbReference type="Gene3D" id="2.170.270.10">
    <property type="entry name" value="SET domain"/>
    <property type="match status" value="1"/>
</dbReference>
<reference evidence="2 3" key="1">
    <citation type="submission" date="2024-08" db="EMBL/GenBank/DDBJ databases">
        <authorList>
            <person name="Cucini C."/>
            <person name="Frati F."/>
        </authorList>
    </citation>
    <scope>NUCLEOTIDE SEQUENCE [LARGE SCALE GENOMIC DNA]</scope>
</reference>
<protein>
    <recommendedName>
        <fullName evidence="1">SET domain-containing protein</fullName>
    </recommendedName>
</protein>
<dbReference type="Gene3D" id="1.10.220.160">
    <property type="match status" value="1"/>
</dbReference>